<proteinExistence type="predicted"/>
<accession>G9WK71</accession>
<dbReference type="InterPro" id="IPR012337">
    <property type="entry name" value="RNaseH-like_sf"/>
</dbReference>
<dbReference type="InterPro" id="IPR002559">
    <property type="entry name" value="Transposase_11"/>
</dbReference>
<sequence length="236" mass="27669">MICPAYAGVILTFTLEHPDKGYLSRVCGGDPTFSFQYRDYMRKIRNRQLERAEKLVENPSSLNKKLPNDPKRFIRQDHCTSDGELADKMIPLIDEDVATEEERYDGFHAICTNLEDDVATIISINQKRWQIEECFRIMKSEFQVRPVYLSRKDRITVHSITCFTALILYRILEKKLGESYTTESIIRTLKEMNMLIASGEGYIPEYTRTDLTDKLHDTFGFRTDYKIVPQREIKKF</sequence>
<feature type="domain" description="Transposase IS4-like" evidence="1">
    <location>
        <begin position="80"/>
        <end position="168"/>
    </location>
</feature>
<dbReference type="AlphaFoldDB" id="G9WK71"/>
<evidence type="ECO:0000313" key="2">
    <source>
        <dbReference type="EMBL" id="EHL13713.1"/>
    </source>
</evidence>
<dbReference type="HOGENOM" id="CLU_022426_3_0_9"/>
<protein>
    <recommendedName>
        <fullName evidence="1">Transposase IS4-like domain-containing protein</fullName>
    </recommendedName>
</protein>
<comment type="caution">
    <text evidence="2">The sequence shown here is derived from an EMBL/GenBank/DDBJ whole genome shotgun (WGS) entry which is preliminary data.</text>
</comment>
<dbReference type="PATRIC" id="fig|796943.3.peg.119"/>
<name>G9WK71_9FIRM</name>
<evidence type="ECO:0000313" key="3">
    <source>
        <dbReference type="Proteomes" id="UP000018461"/>
    </source>
</evidence>
<dbReference type="SUPFAM" id="SSF53098">
    <property type="entry name" value="Ribonuclease H-like"/>
    <property type="match status" value="1"/>
</dbReference>
<dbReference type="Pfam" id="PF01609">
    <property type="entry name" value="DDE_Tnp_1"/>
    <property type="match status" value="1"/>
</dbReference>
<dbReference type="GO" id="GO:0003677">
    <property type="term" value="F:DNA binding"/>
    <property type="evidence" value="ECO:0007669"/>
    <property type="project" value="InterPro"/>
</dbReference>
<evidence type="ECO:0000259" key="1">
    <source>
        <dbReference type="Pfam" id="PF01609"/>
    </source>
</evidence>
<dbReference type="GO" id="GO:0004803">
    <property type="term" value="F:transposase activity"/>
    <property type="evidence" value="ECO:0007669"/>
    <property type="project" value="InterPro"/>
</dbReference>
<reference evidence="2" key="1">
    <citation type="submission" date="2011-08" db="EMBL/GenBank/DDBJ databases">
        <authorList>
            <consortium name="The Broad Institute Genome Sequencing Platform"/>
            <person name="Earl A."/>
            <person name="Ward D."/>
            <person name="Feldgarden M."/>
            <person name="Gevers D."/>
            <person name="Sizova M."/>
            <person name="Hazen A."/>
            <person name="Epstein S."/>
            <person name="Young S.K."/>
            <person name="Zeng Q."/>
            <person name="Gargeya S."/>
            <person name="Fitzgerald M."/>
            <person name="Haas B."/>
            <person name="Abouelleil A."/>
            <person name="Alvarado L."/>
            <person name="Arachchi H.M."/>
            <person name="Berlin A."/>
            <person name="Brown A."/>
            <person name="Chapman S.B."/>
            <person name="Chen Z."/>
            <person name="Dunbar C."/>
            <person name="Freedman E."/>
            <person name="Gearin G."/>
            <person name="Gellesch M."/>
            <person name="Goldberg J."/>
            <person name="Griggs A."/>
            <person name="Gujja S."/>
            <person name="Heiman D."/>
            <person name="Howarth C."/>
            <person name="Larson L."/>
            <person name="Lui A."/>
            <person name="MacDonald P.J.P."/>
            <person name="Montmayeur A."/>
            <person name="Murphy C."/>
            <person name="Neiman D."/>
            <person name="Pearson M."/>
            <person name="Priest M."/>
            <person name="Roberts A."/>
            <person name="Saif S."/>
            <person name="Shea T."/>
            <person name="Shenoy N."/>
            <person name="Sisk P."/>
            <person name="Stolte C."/>
            <person name="Sykes S."/>
            <person name="Wortman J."/>
            <person name="Nusbaum C."/>
            <person name="Birren B."/>
        </authorList>
    </citation>
    <scope>NUCLEOTIDE SEQUENCE</scope>
    <source>
        <strain evidence="2">ACB1</strain>
    </source>
</reference>
<dbReference type="GO" id="GO:0006313">
    <property type="term" value="P:DNA transposition"/>
    <property type="evidence" value="ECO:0007669"/>
    <property type="project" value="InterPro"/>
</dbReference>
<reference evidence="2" key="2">
    <citation type="submission" date="2013-03" db="EMBL/GenBank/DDBJ databases">
        <title>The Genome Sequence of Oribacterium sp. ACB1.</title>
        <authorList>
            <consortium name="The Broad Institute Genomics Platform"/>
            <consortium name="The Broad Institute Genome Sequencing Center for Infectious Disease"/>
            <person name="Earl A."/>
            <person name="Ward D."/>
            <person name="Feldgarden M."/>
            <person name="Gevers D."/>
            <person name="Sizova M."/>
            <person name="Hazen A."/>
            <person name="Epstein S."/>
            <person name="Walker B."/>
            <person name="Young S."/>
            <person name="Zeng Q."/>
            <person name="Gargeya S."/>
            <person name="Fitzgerald M."/>
            <person name="Haas B."/>
            <person name="Abouelleil A."/>
            <person name="Allen A.W."/>
            <person name="Alvarado L."/>
            <person name="Arachchi H.M."/>
            <person name="Berlin A.M."/>
            <person name="Chapman S.B."/>
            <person name="Gainer-Dewar J."/>
            <person name="Goldberg J."/>
            <person name="Griggs A."/>
            <person name="Gujja S."/>
            <person name="Hansen M."/>
            <person name="Howarth C."/>
            <person name="Imamovic A."/>
            <person name="Ireland A."/>
            <person name="Larimer J."/>
            <person name="McCowan C."/>
            <person name="Murphy C."/>
            <person name="Pearson M."/>
            <person name="Poon T.W."/>
            <person name="Priest M."/>
            <person name="Roberts A."/>
            <person name="Saif S."/>
            <person name="Shea T."/>
            <person name="Sisk P."/>
            <person name="Sykes S."/>
            <person name="Wortman J."/>
            <person name="Nusbaum C."/>
            <person name="Birren B."/>
        </authorList>
    </citation>
    <scope>NUCLEOTIDE SEQUENCE [LARGE SCALE GENOMIC DNA]</scope>
    <source>
        <strain evidence="2">ACB1</strain>
    </source>
</reference>
<dbReference type="EMBL" id="AFZC02000002">
    <property type="protein sequence ID" value="EHL13713.1"/>
    <property type="molecule type" value="Genomic_DNA"/>
</dbReference>
<dbReference type="Proteomes" id="UP000018461">
    <property type="component" value="Unassembled WGS sequence"/>
</dbReference>
<keyword evidence="3" id="KW-1185">Reference proteome</keyword>
<gene>
    <name evidence="2" type="ORF">HMPREF9625_01778</name>
</gene>
<organism evidence="2 3">
    <name type="scientific">Oribacterium parvum ACB1</name>
    <dbReference type="NCBI Taxonomy" id="796943"/>
    <lineage>
        <taxon>Bacteria</taxon>
        <taxon>Bacillati</taxon>
        <taxon>Bacillota</taxon>
        <taxon>Clostridia</taxon>
        <taxon>Lachnospirales</taxon>
        <taxon>Lachnospiraceae</taxon>
        <taxon>Oribacterium</taxon>
    </lineage>
</organism>